<sequence>MKLPFRKSFFSNINFLKDVSRQDINELLAYLSSSLNGLSLDEIDERKKNSNVNVLNKKKIIILSKL</sequence>
<proteinExistence type="predicted"/>
<keyword evidence="2" id="KW-1185">Reference proteome</keyword>
<evidence type="ECO:0000313" key="2">
    <source>
        <dbReference type="Proteomes" id="UP001170666"/>
    </source>
</evidence>
<organism evidence="1 2">
    <name type="scientific">Candidatus Phytoplasma gossypii</name>
    <dbReference type="NCBI Taxonomy" id="2982629"/>
    <lineage>
        <taxon>Bacteria</taxon>
        <taxon>Bacillati</taxon>
        <taxon>Mycoplasmatota</taxon>
        <taxon>Mollicutes</taxon>
        <taxon>Acholeplasmatales</taxon>
        <taxon>Acholeplasmataceae</taxon>
        <taxon>Candidatus Phytoplasma</taxon>
        <taxon>16SrII (Peanut WB group)</taxon>
    </lineage>
</organism>
<name>A0ABT9D2F9_9MOLU</name>
<reference evidence="1 2" key="1">
    <citation type="journal article" date="2023" name="Int. J. Syst. Evol. Microbiol.">
        <title>The observation of taxonomic boundaries for the 16SrII and 16SrXXV phytoplasmas using genome-based delimitation.</title>
        <authorList>
            <person name="Rodrigues Jardim B."/>
            <person name="Tran-Nguyen L.T.T."/>
            <person name="Gambley C."/>
            <person name="Al-Sadi A.M."/>
            <person name="Al-Subhi A.M."/>
            <person name="Foissac X."/>
            <person name="Salar P."/>
            <person name="Cai H."/>
            <person name="Yang J.Y."/>
            <person name="Davis R."/>
            <person name="Jones L."/>
            <person name="Rodoni B."/>
            <person name="Constable F.E."/>
        </authorList>
    </citation>
    <scope>NUCLEOTIDE SEQUENCE [LARGE SCALE GENOMIC DNA]</scope>
    <source>
        <strain evidence="1">BAWM-BFA-CoWB</strain>
    </source>
</reference>
<dbReference type="Proteomes" id="UP001170666">
    <property type="component" value="Unassembled WGS sequence"/>
</dbReference>
<protein>
    <submittedName>
        <fullName evidence="1">Uncharacterized protein</fullName>
    </submittedName>
</protein>
<evidence type="ECO:0000313" key="1">
    <source>
        <dbReference type="EMBL" id="MDO8057485.1"/>
    </source>
</evidence>
<comment type="caution">
    <text evidence="1">The sequence shown here is derived from an EMBL/GenBank/DDBJ whole genome shotgun (WGS) entry which is preliminary data.</text>
</comment>
<dbReference type="EMBL" id="JAOSIT010000024">
    <property type="protein sequence ID" value="MDO8057485.1"/>
    <property type="molecule type" value="Genomic_DNA"/>
</dbReference>
<gene>
    <name evidence="1" type="ORF">OC698_02155</name>
</gene>
<accession>A0ABT9D2F9</accession>
<dbReference type="RefSeq" id="WP_304513081.1">
    <property type="nucleotide sequence ID" value="NZ_JAOSIT010000024.1"/>
</dbReference>